<comment type="caution">
    <text evidence="2">The sequence shown here is derived from an EMBL/GenBank/DDBJ whole genome shotgun (WGS) entry which is preliminary data.</text>
</comment>
<dbReference type="RefSeq" id="WP_272422897.1">
    <property type="nucleotide sequence ID" value="NZ_JAGTJJ010000022.1"/>
</dbReference>
<dbReference type="Proteomes" id="UP001151081">
    <property type="component" value="Unassembled WGS sequence"/>
</dbReference>
<organism evidence="2 3">
    <name type="scientific">Polyangium jinanense</name>
    <dbReference type="NCBI Taxonomy" id="2829994"/>
    <lineage>
        <taxon>Bacteria</taxon>
        <taxon>Pseudomonadati</taxon>
        <taxon>Myxococcota</taxon>
        <taxon>Polyangia</taxon>
        <taxon>Polyangiales</taxon>
        <taxon>Polyangiaceae</taxon>
        <taxon>Polyangium</taxon>
    </lineage>
</organism>
<evidence type="ECO:0000313" key="3">
    <source>
        <dbReference type="Proteomes" id="UP001151081"/>
    </source>
</evidence>
<accession>A0A9X3X6D1</accession>
<feature type="domain" description="Imm33-like" evidence="1">
    <location>
        <begin position="98"/>
        <end position="191"/>
    </location>
</feature>
<proteinExistence type="predicted"/>
<dbReference type="InterPro" id="IPR056509">
    <property type="entry name" value="Imm33-like"/>
</dbReference>
<reference evidence="2 3" key="1">
    <citation type="submission" date="2021-04" db="EMBL/GenBank/DDBJ databases">
        <title>Genome analysis of Polyangium sp.</title>
        <authorList>
            <person name="Li Y."/>
            <person name="Wang J."/>
        </authorList>
    </citation>
    <scope>NUCLEOTIDE SEQUENCE [LARGE SCALE GENOMIC DNA]</scope>
    <source>
        <strain evidence="2 3">SDU14</strain>
    </source>
</reference>
<dbReference type="Pfam" id="PF24719">
    <property type="entry name" value="Imm33-like"/>
    <property type="match status" value="1"/>
</dbReference>
<sequence>MGRYLEVTAKIAGETVVARCAPEQAHEARTMIERGFGPLAGRKPGLEGAVVVFGWAAYRLERREGQLLACEPDFDEDPRQFRSDVSASLRVVARQVGLVKMLGVKPEGCRFDDKIVADRAALRAREVVLHRTGVAKGGASGWYMGRADAKGKPSAEELAGFMSCGLVRLGRERLLDVLALPVGYIARFDGDTLLGIADARNREVYSPKRARN</sequence>
<name>A0A9X3X6D1_9BACT</name>
<evidence type="ECO:0000259" key="1">
    <source>
        <dbReference type="Pfam" id="PF24719"/>
    </source>
</evidence>
<protein>
    <recommendedName>
        <fullName evidence="1">Imm33-like domain-containing protein</fullName>
    </recommendedName>
</protein>
<dbReference type="AlphaFoldDB" id="A0A9X3X6D1"/>
<evidence type="ECO:0000313" key="2">
    <source>
        <dbReference type="EMBL" id="MDC3984599.1"/>
    </source>
</evidence>
<keyword evidence="3" id="KW-1185">Reference proteome</keyword>
<dbReference type="EMBL" id="JAGTJJ010000022">
    <property type="protein sequence ID" value="MDC3984599.1"/>
    <property type="molecule type" value="Genomic_DNA"/>
</dbReference>
<gene>
    <name evidence="2" type="ORF">KEG57_29090</name>
</gene>